<dbReference type="OrthoDB" id="9814421at2"/>
<accession>A0A4R5UNR0</accession>
<dbReference type="RefSeq" id="WP_133314895.1">
    <property type="nucleotide sequence ID" value="NZ_SMTL01000001.1"/>
</dbReference>
<name>A0A4R5UNR0_9HYPH</name>
<dbReference type="Proteomes" id="UP000295238">
    <property type="component" value="Unassembled WGS sequence"/>
</dbReference>
<organism evidence="1 2">
    <name type="scientific">Rhizobium deserti</name>
    <dbReference type="NCBI Taxonomy" id="2547961"/>
    <lineage>
        <taxon>Bacteria</taxon>
        <taxon>Pseudomonadati</taxon>
        <taxon>Pseudomonadota</taxon>
        <taxon>Alphaproteobacteria</taxon>
        <taxon>Hyphomicrobiales</taxon>
        <taxon>Rhizobiaceae</taxon>
        <taxon>Rhizobium/Agrobacterium group</taxon>
        <taxon>Rhizobium</taxon>
    </lineage>
</organism>
<dbReference type="EMBL" id="SMTL01000001">
    <property type="protein sequence ID" value="TDK39449.1"/>
    <property type="molecule type" value="Genomic_DNA"/>
</dbReference>
<protein>
    <recommendedName>
        <fullName evidence="3">PSK operon transcription factor</fullName>
    </recommendedName>
</protein>
<evidence type="ECO:0000313" key="2">
    <source>
        <dbReference type="Proteomes" id="UP000295238"/>
    </source>
</evidence>
<evidence type="ECO:0000313" key="1">
    <source>
        <dbReference type="EMBL" id="TDK39449.1"/>
    </source>
</evidence>
<dbReference type="InterPro" id="IPR011660">
    <property type="entry name" value="VapB-like"/>
</dbReference>
<keyword evidence="2" id="KW-1185">Reference proteome</keyword>
<dbReference type="AlphaFoldDB" id="A0A4R5UNR0"/>
<dbReference type="Pfam" id="PF07704">
    <property type="entry name" value="PSK_trans_fac"/>
    <property type="match status" value="1"/>
</dbReference>
<evidence type="ECO:0008006" key="3">
    <source>
        <dbReference type="Google" id="ProtNLM"/>
    </source>
</evidence>
<sequence>MTLNIRNEEADLLARELARIDGISITDAVISALKETIGKRIEQETPRDTAKRILARRGLAFNQDREAVDGEAYHDLDHDLSGKP</sequence>
<gene>
    <name evidence="1" type="ORF">E2F50_04875</name>
</gene>
<reference evidence="1 2" key="1">
    <citation type="submission" date="2019-03" db="EMBL/GenBank/DDBJ databases">
        <title>Rhizobium sp. nov., an bacterium isolated from biocrust in Mu Us Desert.</title>
        <authorList>
            <person name="Lixiong L."/>
        </authorList>
    </citation>
    <scope>NUCLEOTIDE SEQUENCE [LARGE SCALE GENOMIC DNA]</scope>
    <source>
        <strain evidence="1 2">SPY-1</strain>
    </source>
</reference>
<proteinExistence type="predicted"/>
<comment type="caution">
    <text evidence="1">The sequence shown here is derived from an EMBL/GenBank/DDBJ whole genome shotgun (WGS) entry which is preliminary data.</text>
</comment>